<proteinExistence type="predicted"/>
<evidence type="ECO:0000313" key="3">
    <source>
        <dbReference type="Proteomes" id="UP000626109"/>
    </source>
</evidence>
<dbReference type="Proteomes" id="UP000626109">
    <property type="component" value="Unassembled WGS sequence"/>
</dbReference>
<accession>A0A813GM71</accession>
<evidence type="ECO:0000256" key="1">
    <source>
        <dbReference type="SAM" id="MobiDB-lite"/>
    </source>
</evidence>
<sequence length="574" mass="63505">MLHTKEQQKKHCRSRFGSATTAAIRSQKATRHVGSGLGLEDDGTLEDKDPSSSFSLGSRGHCGLRLGASFKGAEESPMDGSLRHLACCFQMFASAWRNAWSQEGLCEAPCRSDAIRCPRSRDYRSTKEQEALWPAPVLPARMPGHLGLAELVDPGTPARLQVVPRRSACFGGALQHLLRDSRSLLLPFYLGLVSAWRCNILVPSAPEHWRTAIPGEVAASGHATSLSSRSGVGFGRHEFGQFESRKDWFSSRMVFTVNYSAFIYCRSAPGEQQLPTVIAPWQNSCGEAVMWWDDHFDSSLGFPGEGPSLAERLIEVRTMDHQVLVEAGAMSGLTFAAAFNNQEFARAASRWRRTLPIHVSFTRYCKTRFLAQDSLFEPLIDIDEPPAVNAELVAFRPVARNRQQQNIQQQHARSDFFSPVFSAFCKFLQSCRPRTSVGLVVVGLLLLAPDQVIELCFLIGDASYQVCATFLQRFLMELIFRMKCQKDLASDRHWAASSRVPVDGANQMPHYLNARAGNVSLQECVMNVTFPPLSCPPAQPEVPLWLFMLQGSSFVLIGYLGALVAHPRVGGAGR</sequence>
<reference evidence="2" key="1">
    <citation type="submission" date="2021-02" db="EMBL/GenBank/DDBJ databases">
        <authorList>
            <person name="Dougan E. K."/>
            <person name="Rhodes N."/>
            <person name="Thang M."/>
            <person name="Chan C."/>
        </authorList>
    </citation>
    <scope>NUCLEOTIDE SEQUENCE</scope>
</reference>
<comment type="caution">
    <text evidence="2">The sequence shown here is derived from an EMBL/GenBank/DDBJ whole genome shotgun (WGS) entry which is preliminary data.</text>
</comment>
<name>A0A813GM71_POLGL</name>
<protein>
    <submittedName>
        <fullName evidence="2">Uncharacterized protein</fullName>
    </submittedName>
</protein>
<organism evidence="2 3">
    <name type="scientific">Polarella glacialis</name>
    <name type="common">Dinoflagellate</name>
    <dbReference type="NCBI Taxonomy" id="89957"/>
    <lineage>
        <taxon>Eukaryota</taxon>
        <taxon>Sar</taxon>
        <taxon>Alveolata</taxon>
        <taxon>Dinophyceae</taxon>
        <taxon>Suessiales</taxon>
        <taxon>Suessiaceae</taxon>
        <taxon>Polarella</taxon>
    </lineage>
</organism>
<feature type="region of interest" description="Disordered" evidence="1">
    <location>
        <begin position="1"/>
        <end position="56"/>
    </location>
</feature>
<dbReference type="AlphaFoldDB" id="A0A813GM71"/>
<dbReference type="EMBL" id="CAJNNW010000317">
    <property type="protein sequence ID" value="CAE8626185.1"/>
    <property type="molecule type" value="Genomic_DNA"/>
</dbReference>
<evidence type="ECO:0000313" key="2">
    <source>
        <dbReference type="EMBL" id="CAE8626185.1"/>
    </source>
</evidence>
<gene>
    <name evidence="2" type="ORF">PGLA2088_LOCUS470</name>
</gene>